<accession>A0A8J5XEU4</accession>
<evidence type="ECO:0000313" key="3">
    <source>
        <dbReference type="EMBL" id="KAG8461565.1"/>
    </source>
</evidence>
<evidence type="ECO:0000256" key="2">
    <source>
        <dbReference type="SAM" id="SignalP"/>
    </source>
</evidence>
<protein>
    <submittedName>
        <fullName evidence="3">Uncharacterized protein</fullName>
    </submittedName>
</protein>
<keyword evidence="2" id="KW-0732">Signal</keyword>
<dbReference type="AlphaFoldDB" id="A0A8J5XEU4"/>
<gene>
    <name evidence="3" type="ORF">KFE25_001169</name>
</gene>
<dbReference type="GO" id="GO:0005524">
    <property type="term" value="F:ATP binding"/>
    <property type="evidence" value="ECO:0007669"/>
    <property type="project" value="InterPro"/>
</dbReference>
<dbReference type="Proteomes" id="UP000751190">
    <property type="component" value="Unassembled WGS sequence"/>
</dbReference>
<dbReference type="Gene3D" id="2.30.33.40">
    <property type="entry name" value="GroES chaperonin"/>
    <property type="match status" value="1"/>
</dbReference>
<name>A0A8J5XEU4_DIALT</name>
<dbReference type="EMBL" id="JAGTXO010000025">
    <property type="protein sequence ID" value="KAG8461565.1"/>
    <property type="molecule type" value="Genomic_DNA"/>
</dbReference>
<dbReference type="CDD" id="cd00320">
    <property type="entry name" value="cpn10"/>
    <property type="match status" value="1"/>
</dbReference>
<dbReference type="GO" id="GO:0044183">
    <property type="term" value="F:protein folding chaperone"/>
    <property type="evidence" value="ECO:0007669"/>
    <property type="project" value="InterPro"/>
</dbReference>
<sequence>MASRVIALSLLLVDAALGFGGVAAPFAARRAVVPARALRMVVDKEKLTALNDIVIVQADTEAKKSAGGLYLPTVADIVGDQIDPNYRVGTVVAVGPGRVREDGSLIPMPFKKGQRVVMPGSSSIGVQLDILLGSLGLFAYRYNEIVAEH</sequence>
<dbReference type="InterPro" id="IPR020818">
    <property type="entry name" value="Chaperonin_GroES"/>
</dbReference>
<proteinExistence type="predicted"/>
<keyword evidence="1" id="KW-0143">Chaperone</keyword>
<feature type="chain" id="PRO_5035325247" evidence="2">
    <location>
        <begin position="19"/>
        <end position="149"/>
    </location>
</feature>
<feature type="signal peptide" evidence="2">
    <location>
        <begin position="1"/>
        <end position="18"/>
    </location>
</feature>
<evidence type="ECO:0000313" key="4">
    <source>
        <dbReference type="Proteomes" id="UP000751190"/>
    </source>
</evidence>
<comment type="caution">
    <text evidence="3">The sequence shown here is derived from an EMBL/GenBank/DDBJ whole genome shotgun (WGS) entry which is preliminary data.</text>
</comment>
<reference evidence="3" key="1">
    <citation type="submission" date="2021-05" db="EMBL/GenBank/DDBJ databases">
        <title>The genome of the haptophyte Pavlova lutheri (Diacronema luteri, Pavlovales) - a model for lipid biosynthesis in eukaryotic algae.</title>
        <authorList>
            <person name="Hulatt C.J."/>
            <person name="Posewitz M.C."/>
        </authorList>
    </citation>
    <scope>NUCLEOTIDE SEQUENCE</scope>
    <source>
        <strain evidence="3">NIVA-4/92</strain>
    </source>
</reference>
<dbReference type="Pfam" id="PF00166">
    <property type="entry name" value="Cpn10"/>
    <property type="match status" value="1"/>
</dbReference>
<dbReference type="OrthoDB" id="184876at2759"/>
<dbReference type="SMART" id="SM00883">
    <property type="entry name" value="Cpn10"/>
    <property type="match status" value="1"/>
</dbReference>
<dbReference type="SUPFAM" id="SSF50129">
    <property type="entry name" value="GroES-like"/>
    <property type="match status" value="1"/>
</dbReference>
<dbReference type="InterPro" id="IPR037124">
    <property type="entry name" value="Chaperonin_GroES_sf"/>
</dbReference>
<keyword evidence="4" id="KW-1185">Reference proteome</keyword>
<organism evidence="3 4">
    <name type="scientific">Diacronema lutheri</name>
    <name type="common">Unicellular marine alga</name>
    <name type="synonym">Monochrysis lutheri</name>
    <dbReference type="NCBI Taxonomy" id="2081491"/>
    <lineage>
        <taxon>Eukaryota</taxon>
        <taxon>Haptista</taxon>
        <taxon>Haptophyta</taxon>
        <taxon>Pavlovophyceae</taxon>
        <taxon>Pavlovales</taxon>
        <taxon>Pavlovaceae</taxon>
        <taxon>Diacronema</taxon>
    </lineage>
</organism>
<evidence type="ECO:0000256" key="1">
    <source>
        <dbReference type="ARBA" id="ARBA00023186"/>
    </source>
</evidence>
<dbReference type="InterPro" id="IPR011032">
    <property type="entry name" value="GroES-like_sf"/>
</dbReference>